<accession>A0A084XU51</accession>
<evidence type="ECO:0000313" key="3">
    <source>
        <dbReference type="Proteomes" id="UP000019812"/>
    </source>
</evidence>
<evidence type="ECO:0000313" key="2">
    <source>
        <dbReference type="EMBL" id="KFB65995.1"/>
    </source>
</evidence>
<dbReference type="AlphaFoldDB" id="A0A084XU51"/>
<comment type="caution">
    <text evidence="2">The sequence shown here is derived from an EMBL/GenBank/DDBJ whole genome shotgun (WGS) entry which is preliminary data.</text>
</comment>
<gene>
    <name evidence="2" type="ORF">CAPSK01_004837</name>
</gene>
<dbReference type="EMBL" id="JDSS02000053">
    <property type="protein sequence ID" value="KFB65995.1"/>
    <property type="molecule type" value="Genomic_DNA"/>
</dbReference>
<feature type="region of interest" description="Disordered" evidence="1">
    <location>
        <begin position="56"/>
        <end position="86"/>
    </location>
</feature>
<proteinExistence type="predicted"/>
<dbReference type="STRING" id="1457154.CAPSK01_004837"/>
<protein>
    <submittedName>
        <fullName evidence="2">Uncharacterized protein</fullName>
    </submittedName>
</protein>
<name>A0A084XU51_9PROT</name>
<reference evidence="2 3" key="1">
    <citation type="submission" date="2014-07" db="EMBL/GenBank/DDBJ databases">
        <title>Expanding our view of genomic diversity in Candidatus Accumulibacter clades.</title>
        <authorList>
            <person name="Skennerton C.T."/>
            <person name="Barr J.J."/>
            <person name="Slater F.R."/>
            <person name="Bond P.L."/>
            <person name="Tyson G.W."/>
        </authorList>
    </citation>
    <scope>NUCLEOTIDE SEQUENCE [LARGE SCALE GENOMIC DNA]</scope>
    <source>
        <strain evidence="3">SK-01</strain>
    </source>
</reference>
<sequence>MSLRAEHIPEGDRAFRRRVVGNAECVQARLQLWRQAAGSGQARKIALDVSHEHRHANGRKAFGEQLQRDRLAGTGGAGDQTVPVGQGWQQGQIDIFVSGNEQRGNHDRLRKVVAGRDDGKC</sequence>
<dbReference type="Proteomes" id="UP000019812">
    <property type="component" value="Unassembled WGS sequence"/>
</dbReference>
<evidence type="ECO:0000256" key="1">
    <source>
        <dbReference type="SAM" id="MobiDB-lite"/>
    </source>
</evidence>
<organism evidence="2 3">
    <name type="scientific">Candidatus Accumulibacter vicinus</name>
    <dbReference type="NCBI Taxonomy" id="2954382"/>
    <lineage>
        <taxon>Bacteria</taxon>
        <taxon>Pseudomonadati</taxon>
        <taxon>Pseudomonadota</taxon>
        <taxon>Betaproteobacteria</taxon>
        <taxon>Candidatus Accumulibacter</taxon>
    </lineage>
</organism>